<protein>
    <submittedName>
        <fullName evidence="1">Uncharacterized protein</fullName>
    </submittedName>
</protein>
<name>A0ABZ0YEW6_9GAMM</name>
<gene>
    <name evidence="1" type="ORF">SR908_04410</name>
</gene>
<accession>A0ABZ0YEW6</accession>
<dbReference type="EMBL" id="CP140151">
    <property type="protein sequence ID" value="WQH09911.1"/>
    <property type="molecule type" value="Genomic_DNA"/>
</dbReference>
<sequence>MSEQRLQEQLQFNARQGRPQADMNTAAIQQIQIWIAIQPELIRIAEYRLVSIGRAPQQGKAIRSERARRSLDFSQGKSCDTVPRVDYPIHPVVSGAGRDDWAQ</sequence>
<reference evidence="1 2" key="1">
    <citation type="submission" date="2023-11" db="EMBL/GenBank/DDBJ databases">
        <title>MicrobeMod: A computational toolkit for identifying prokaryotic methylation and restriction-modification with nanopore sequencing.</title>
        <authorList>
            <person name="Crits-Christoph A."/>
            <person name="Kang S.C."/>
            <person name="Lee H."/>
            <person name="Ostrov N."/>
        </authorList>
    </citation>
    <scope>NUCLEOTIDE SEQUENCE [LARGE SCALE GENOMIC DNA]</scope>
    <source>
        <strain evidence="1 2">ATCC 43984</strain>
    </source>
</reference>
<proteinExistence type="predicted"/>
<dbReference type="Proteomes" id="UP001321908">
    <property type="component" value="Chromosome"/>
</dbReference>
<evidence type="ECO:0000313" key="1">
    <source>
        <dbReference type="EMBL" id="WQH09911.1"/>
    </source>
</evidence>
<organism evidence="1 2">
    <name type="scientific">Chromohalobacter canadensis</name>
    <dbReference type="NCBI Taxonomy" id="141389"/>
    <lineage>
        <taxon>Bacteria</taxon>
        <taxon>Pseudomonadati</taxon>
        <taxon>Pseudomonadota</taxon>
        <taxon>Gammaproteobacteria</taxon>
        <taxon>Oceanospirillales</taxon>
        <taxon>Halomonadaceae</taxon>
        <taxon>Chromohalobacter</taxon>
    </lineage>
</organism>
<evidence type="ECO:0000313" key="2">
    <source>
        <dbReference type="Proteomes" id="UP001321908"/>
    </source>
</evidence>
<dbReference type="RefSeq" id="WP_246919932.1">
    <property type="nucleotide sequence ID" value="NZ_CP140151.1"/>
</dbReference>
<keyword evidence="2" id="KW-1185">Reference proteome</keyword>